<feature type="modified residue" description="4-aspartylphosphate" evidence="9">
    <location>
        <position position="564"/>
    </location>
</feature>
<dbReference type="SMART" id="SM00387">
    <property type="entry name" value="HATPase_c"/>
    <property type="match status" value="1"/>
</dbReference>
<dbReference type="EMBL" id="DROK01000154">
    <property type="protein sequence ID" value="HHI97256.1"/>
    <property type="molecule type" value="Genomic_DNA"/>
</dbReference>
<proteinExistence type="predicted"/>
<dbReference type="Pfam" id="PF13426">
    <property type="entry name" value="PAS_9"/>
    <property type="match status" value="2"/>
</dbReference>
<comment type="caution">
    <text evidence="13">The sequence shown here is derived from an EMBL/GenBank/DDBJ whole genome shotgun (WGS) entry which is preliminary data.</text>
</comment>
<feature type="domain" description="Response regulatory" evidence="11">
    <location>
        <begin position="515"/>
        <end position="628"/>
    </location>
</feature>
<dbReference type="Pfam" id="PF00072">
    <property type="entry name" value="Response_reg"/>
    <property type="match status" value="1"/>
</dbReference>
<evidence type="ECO:0000259" key="12">
    <source>
        <dbReference type="PROSITE" id="PS50112"/>
    </source>
</evidence>
<dbReference type="InterPro" id="IPR000014">
    <property type="entry name" value="PAS"/>
</dbReference>
<feature type="domain" description="Histidine kinase" evidence="10">
    <location>
        <begin position="271"/>
        <end position="493"/>
    </location>
</feature>
<dbReference type="Gene3D" id="3.30.565.10">
    <property type="entry name" value="Histidine kinase-like ATPase, C-terminal domain"/>
    <property type="match status" value="1"/>
</dbReference>
<dbReference type="Gene3D" id="3.40.50.2300">
    <property type="match status" value="1"/>
</dbReference>
<dbReference type="AlphaFoldDB" id="A0A7V5U2N4"/>
<dbReference type="InterPro" id="IPR003594">
    <property type="entry name" value="HATPase_dom"/>
</dbReference>
<evidence type="ECO:0000313" key="13">
    <source>
        <dbReference type="EMBL" id="HHI97256.1"/>
    </source>
</evidence>
<gene>
    <name evidence="13" type="ORF">ENJ96_05325</name>
</gene>
<evidence type="ECO:0000256" key="3">
    <source>
        <dbReference type="ARBA" id="ARBA00022553"/>
    </source>
</evidence>
<dbReference type="SUPFAM" id="SSF52172">
    <property type="entry name" value="CheY-like"/>
    <property type="match status" value="1"/>
</dbReference>
<dbReference type="PANTHER" id="PTHR43065">
    <property type="entry name" value="SENSOR HISTIDINE KINASE"/>
    <property type="match status" value="1"/>
</dbReference>
<evidence type="ECO:0000256" key="5">
    <source>
        <dbReference type="ARBA" id="ARBA00022741"/>
    </source>
</evidence>
<dbReference type="InterPro" id="IPR036097">
    <property type="entry name" value="HisK_dim/P_sf"/>
</dbReference>
<comment type="catalytic activity">
    <reaction evidence="1">
        <text>ATP + protein L-histidine = ADP + protein N-phospho-L-histidine.</text>
        <dbReference type="EC" id="2.7.13.3"/>
    </reaction>
</comment>
<evidence type="ECO:0000256" key="2">
    <source>
        <dbReference type="ARBA" id="ARBA00012438"/>
    </source>
</evidence>
<keyword evidence="7" id="KW-0067">ATP-binding</keyword>
<keyword evidence="3 9" id="KW-0597">Phosphoprotein</keyword>
<evidence type="ECO:0000259" key="10">
    <source>
        <dbReference type="PROSITE" id="PS50109"/>
    </source>
</evidence>
<dbReference type="SUPFAM" id="SSF55874">
    <property type="entry name" value="ATPase domain of HSP90 chaperone/DNA topoisomerase II/histidine kinase"/>
    <property type="match status" value="1"/>
</dbReference>
<evidence type="ECO:0000256" key="4">
    <source>
        <dbReference type="ARBA" id="ARBA00022679"/>
    </source>
</evidence>
<dbReference type="SMART" id="SM00091">
    <property type="entry name" value="PAS"/>
    <property type="match status" value="2"/>
</dbReference>
<dbReference type="CDD" id="cd00130">
    <property type="entry name" value="PAS"/>
    <property type="match status" value="2"/>
</dbReference>
<dbReference type="InterPro" id="IPR001789">
    <property type="entry name" value="Sig_transdc_resp-reg_receiver"/>
</dbReference>
<name>A0A7V5U2N4_9BACT</name>
<dbReference type="SUPFAM" id="SSF47384">
    <property type="entry name" value="Homodimeric domain of signal transducing histidine kinase"/>
    <property type="match status" value="1"/>
</dbReference>
<organism evidence="13">
    <name type="scientific">Thermodesulfatator atlanticus</name>
    <dbReference type="NCBI Taxonomy" id="501497"/>
    <lineage>
        <taxon>Bacteria</taxon>
        <taxon>Pseudomonadati</taxon>
        <taxon>Thermodesulfobacteriota</taxon>
        <taxon>Thermodesulfobacteria</taxon>
        <taxon>Thermodesulfobacteriales</taxon>
        <taxon>Thermodesulfatatoraceae</taxon>
        <taxon>Thermodesulfatator</taxon>
    </lineage>
</organism>
<evidence type="ECO:0000256" key="9">
    <source>
        <dbReference type="PROSITE-ProRule" id="PRU00169"/>
    </source>
</evidence>
<dbReference type="CDD" id="cd00082">
    <property type="entry name" value="HisKA"/>
    <property type="match status" value="1"/>
</dbReference>
<dbReference type="Pfam" id="PF02518">
    <property type="entry name" value="HATPase_c"/>
    <property type="match status" value="1"/>
</dbReference>
<feature type="domain" description="PAS" evidence="12">
    <location>
        <begin position="134"/>
        <end position="208"/>
    </location>
</feature>
<evidence type="ECO:0000256" key="7">
    <source>
        <dbReference type="ARBA" id="ARBA00022840"/>
    </source>
</evidence>
<dbReference type="InterPro" id="IPR005467">
    <property type="entry name" value="His_kinase_dom"/>
</dbReference>
<evidence type="ECO:0000256" key="1">
    <source>
        <dbReference type="ARBA" id="ARBA00000085"/>
    </source>
</evidence>
<dbReference type="GO" id="GO:0005524">
    <property type="term" value="F:ATP binding"/>
    <property type="evidence" value="ECO:0007669"/>
    <property type="project" value="UniProtKB-KW"/>
</dbReference>
<accession>A0A7V5U2N4</accession>
<dbReference type="Proteomes" id="UP000886101">
    <property type="component" value="Unassembled WGS sequence"/>
</dbReference>
<keyword evidence="4" id="KW-0808">Transferase</keyword>
<keyword evidence="6 13" id="KW-0418">Kinase</keyword>
<dbReference type="EC" id="2.7.13.3" evidence="2"/>
<evidence type="ECO:0000259" key="11">
    <source>
        <dbReference type="PROSITE" id="PS50110"/>
    </source>
</evidence>
<dbReference type="GO" id="GO:0000155">
    <property type="term" value="F:phosphorelay sensor kinase activity"/>
    <property type="evidence" value="ECO:0007669"/>
    <property type="project" value="InterPro"/>
</dbReference>
<dbReference type="InterPro" id="IPR036890">
    <property type="entry name" value="HATPase_C_sf"/>
</dbReference>
<evidence type="ECO:0000256" key="6">
    <source>
        <dbReference type="ARBA" id="ARBA00022777"/>
    </source>
</evidence>
<dbReference type="PRINTS" id="PR00344">
    <property type="entry name" value="BCTRLSENSOR"/>
</dbReference>
<evidence type="ECO:0000256" key="8">
    <source>
        <dbReference type="ARBA" id="ARBA00023012"/>
    </source>
</evidence>
<reference evidence="13" key="1">
    <citation type="journal article" date="2020" name="mSystems">
        <title>Genome- and Community-Level Interaction Insights into Carbon Utilization and Element Cycling Functions of Hydrothermarchaeota in Hydrothermal Sediment.</title>
        <authorList>
            <person name="Zhou Z."/>
            <person name="Liu Y."/>
            <person name="Xu W."/>
            <person name="Pan J."/>
            <person name="Luo Z.H."/>
            <person name="Li M."/>
        </authorList>
    </citation>
    <scope>NUCLEOTIDE SEQUENCE [LARGE SCALE GENOMIC DNA]</scope>
    <source>
        <strain evidence="13">HyVt-533</strain>
    </source>
</reference>
<dbReference type="InterPro" id="IPR003661">
    <property type="entry name" value="HisK_dim/P_dom"/>
</dbReference>
<dbReference type="InterPro" id="IPR004358">
    <property type="entry name" value="Sig_transdc_His_kin-like_C"/>
</dbReference>
<dbReference type="SMART" id="SM00388">
    <property type="entry name" value="HisKA"/>
    <property type="match status" value="1"/>
</dbReference>
<dbReference type="InterPro" id="IPR011006">
    <property type="entry name" value="CheY-like_superfamily"/>
</dbReference>
<dbReference type="SMART" id="SM00448">
    <property type="entry name" value="REC"/>
    <property type="match status" value="1"/>
</dbReference>
<dbReference type="InterPro" id="IPR035965">
    <property type="entry name" value="PAS-like_dom_sf"/>
</dbReference>
<dbReference type="PROSITE" id="PS50112">
    <property type="entry name" value="PAS"/>
    <property type="match status" value="1"/>
</dbReference>
<dbReference type="NCBIfam" id="TIGR00229">
    <property type="entry name" value="sensory_box"/>
    <property type="match status" value="1"/>
</dbReference>
<sequence length="629" mass="70488">MAPSPPRSAKPAVKEKALWKAFLDSFKGFLSVVDPQNKVVFANKALIERTGFDPVGHTCYEVFHRRESPCPFCPKEEVITGQKIVTWEKVSPLDGRWYYVINGPVELPDGQTGLFAIAIDVHEKKIAQEEAEKHRLLLETILNKAPFLILGINPENEKIVFANSAAQKILGYEPQELVGHRIFDLIVKEERARAKACCQEVCRGIEKSEVEFSWRAKDGQTRILKSICFLIQLEGKPLVFNISKDITEEKKLHEQLLQAQKMEAVGRLAGGLAHDFNNLLTSLRAYLELIAQNKEKPEKIEQILGNINLLLERTGNITQRLLTFSGKRPQKIKAVDLSRFLKETENFWQRLLGEKITLRVETPKEAISINIDETHLQQVIMNLIVNARDAMKEGGKLLLKVETKDIEAGRLAQLEPKAGKYAVLSVSDTGPGIPKEIIPHIFDPFFTTKPPGEGTGLGLAIVYSLVKQYGGHISVYTEEGIGTTFKIYWPLVKGARPKEEEEKTCCWLARKGQGTILVVEDDVLVREPIVELLREAGYQVFEAANGEEALEILAREKIDLVISDLVMPKMGGEKLALIVKEKYPHVKMLLSSGYPEGSVPLDGKIEGMAFIPKPYNFSTLLKTVKNLLA</sequence>
<dbReference type="PROSITE" id="PS50109">
    <property type="entry name" value="HIS_KIN"/>
    <property type="match status" value="1"/>
</dbReference>
<keyword evidence="8" id="KW-0902">Two-component regulatory system</keyword>
<protein>
    <recommendedName>
        <fullName evidence="2">histidine kinase</fullName>
        <ecNumber evidence="2">2.7.13.3</ecNumber>
    </recommendedName>
</protein>
<keyword evidence="5" id="KW-0547">Nucleotide-binding</keyword>
<dbReference type="Gene3D" id="3.30.450.20">
    <property type="entry name" value="PAS domain"/>
    <property type="match status" value="2"/>
</dbReference>
<dbReference type="SUPFAM" id="SSF55785">
    <property type="entry name" value="PYP-like sensor domain (PAS domain)"/>
    <property type="match status" value="2"/>
</dbReference>
<dbReference type="PANTHER" id="PTHR43065:SF46">
    <property type="entry name" value="C4-DICARBOXYLATE TRANSPORT SENSOR PROTEIN DCTB"/>
    <property type="match status" value="1"/>
</dbReference>
<dbReference type="Gene3D" id="1.10.287.130">
    <property type="match status" value="1"/>
</dbReference>
<dbReference type="Pfam" id="PF00512">
    <property type="entry name" value="HisKA"/>
    <property type="match status" value="1"/>
</dbReference>
<dbReference type="PROSITE" id="PS50110">
    <property type="entry name" value="RESPONSE_REGULATORY"/>
    <property type="match status" value="1"/>
</dbReference>